<sequence length="849" mass="95561">MIGDRANQIPIDNPTRPDVPATPFRVSILSRNCTNLASGAFLQLQHRIAHRKKHAENTPDLPVREGGNGEQTQQTQQVEHDGSSVNGMATRTVSTPAGRVQSSSSSPNASNFPQRQSSNNGRARASHGSRAASIFTWAIAALACLWIAWCTAIGPCMRSDQGLASFGAINVLWLVLTFAITFGIVWLLWAYGSGRLPRWWRARRHSPRMITRIPSRTADHPSPHATADPSPLTTDPSPLTVANPSPLTADTRAAASRASRASAASRTASSHPAHTTHHLLPTPLHLFLHRSGRKLTHATNRFWKLFLVFFIGWLWVPATLLSAFGADIRSQAREFSWAWNQWTGLDQPYIGFFSFVPMDIYPTAHYLWPHDPTYLTDQHNVVLTVFYGAVTAFSRYLTGSNDLGFVTLSVLQFAFAAFAVASAAHRFLNLPWLSTSFTPTPSRGCDLEPRSHAHPERGFLKRTRPAGGAARLWILLFFLGCPLVWFSTISITKSPLFAFAFVWWFGVLYEFACTRGHVRPRTLAAMVGSVIIMLISAKYAWYILMLQVVLCMLADRRRWKVYLLTMFLPTLLIHGGISALGHQGLIITGDPIESRGIQLQMIARVAKHDPKSIPQSAREKLAPIFNLDQMADAYFRQDADPVKSSGIQSKKTSYRWRTVTPEDMKQFNSAWLEIVQANPQVAMDAFFAECYGYFDVVDEPYVAMSYYVNNDYVQSQTEWIGQYNHDWRNDVVHFVNSWSHIPVLGWLTHGNFYVTLTLLFGAAELVLRRWRTLAWHIPLLMLMGVMVMAPANNFERHMLPLAFVFGFLVLTFVRDTRRANTPRTSYERAAKAQRNQGQQRIHSPQRDQS</sequence>
<gene>
    <name evidence="3" type="ORF">BGLCM_0533</name>
</gene>
<feature type="transmembrane region" description="Helical" evidence="2">
    <location>
        <begin position="523"/>
        <end position="541"/>
    </location>
</feature>
<reference evidence="3 4" key="1">
    <citation type="submission" date="2014-03" db="EMBL/GenBank/DDBJ databases">
        <title>Genomics of Bifidobacteria.</title>
        <authorList>
            <person name="Ventura M."/>
            <person name="Milani C."/>
            <person name="Lugli G.A."/>
        </authorList>
    </citation>
    <scope>NUCLEOTIDE SEQUENCE [LARGE SCALE GENOMIC DNA]</scope>
    <source>
        <strain evidence="3 4">LMG 11596</strain>
    </source>
</reference>
<dbReference type="Pfam" id="PF19484">
    <property type="entry name" value="DUF6020"/>
    <property type="match status" value="1"/>
</dbReference>
<keyword evidence="2" id="KW-1133">Transmembrane helix</keyword>
<feature type="compositionally biased region" description="Polar residues" evidence="1">
    <location>
        <begin position="107"/>
        <end position="120"/>
    </location>
</feature>
<feature type="transmembrane region" description="Helical" evidence="2">
    <location>
        <begin position="403"/>
        <end position="424"/>
    </location>
</feature>
<feature type="transmembrane region" description="Helical" evidence="2">
    <location>
        <begin position="470"/>
        <end position="488"/>
    </location>
</feature>
<feature type="transmembrane region" description="Helical" evidence="2">
    <location>
        <begin position="134"/>
        <end position="154"/>
    </location>
</feature>
<feature type="region of interest" description="Disordered" evidence="1">
    <location>
        <begin position="258"/>
        <end position="277"/>
    </location>
</feature>
<feature type="transmembrane region" description="Helical" evidence="2">
    <location>
        <begin position="561"/>
        <end position="580"/>
    </location>
</feature>
<proteinExistence type="predicted"/>
<feature type="transmembrane region" description="Helical" evidence="2">
    <location>
        <begin position="797"/>
        <end position="813"/>
    </location>
</feature>
<keyword evidence="2" id="KW-0812">Transmembrane</keyword>
<evidence type="ECO:0000256" key="1">
    <source>
        <dbReference type="SAM" id="MobiDB-lite"/>
    </source>
</evidence>
<feature type="transmembrane region" description="Helical" evidence="2">
    <location>
        <begin position="166"/>
        <end position="191"/>
    </location>
</feature>
<organism evidence="3 4">
    <name type="scientific">Bifidobacterium gallicum DSM 20093 = LMG 11596</name>
    <dbReference type="NCBI Taxonomy" id="561180"/>
    <lineage>
        <taxon>Bacteria</taxon>
        <taxon>Bacillati</taxon>
        <taxon>Actinomycetota</taxon>
        <taxon>Actinomycetes</taxon>
        <taxon>Bifidobacteriales</taxon>
        <taxon>Bifidobacteriaceae</taxon>
        <taxon>Bifidobacterium</taxon>
    </lineage>
</organism>
<keyword evidence="2" id="KW-0472">Membrane</keyword>
<feature type="region of interest" description="Disordered" evidence="1">
    <location>
        <begin position="50"/>
        <end position="124"/>
    </location>
</feature>
<feature type="compositionally biased region" description="Low complexity" evidence="1">
    <location>
        <begin position="225"/>
        <end position="240"/>
    </location>
</feature>
<feature type="transmembrane region" description="Helical" evidence="2">
    <location>
        <begin position="380"/>
        <end position="397"/>
    </location>
</feature>
<dbReference type="AlphaFoldDB" id="A0A087AKX0"/>
<evidence type="ECO:0000313" key="4">
    <source>
        <dbReference type="Proteomes" id="UP000029074"/>
    </source>
</evidence>
<dbReference type="EMBL" id="JGYW01000003">
    <property type="protein sequence ID" value="KFI59420.1"/>
    <property type="molecule type" value="Genomic_DNA"/>
</dbReference>
<feature type="region of interest" description="Disordered" evidence="1">
    <location>
        <begin position="821"/>
        <end position="849"/>
    </location>
</feature>
<feature type="region of interest" description="Disordered" evidence="1">
    <location>
        <begin position="1"/>
        <end position="20"/>
    </location>
</feature>
<feature type="transmembrane region" description="Helical" evidence="2">
    <location>
        <begin position="773"/>
        <end position="791"/>
    </location>
</feature>
<name>A0A087AKX0_9BIFI</name>
<protein>
    <submittedName>
        <fullName evidence="3">Membrane protein</fullName>
    </submittedName>
</protein>
<feature type="transmembrane region" description="Helical" evidence="2">
    <location>
        <begin position="494"/>
        <end position="511"/>
    </location>
</feature>
<dbReference type="InterPro" id="IPR046062">
    <property type="entry name" value="DUF6020"/>
</dbReference>
<comment type="caution">
    <text evidence="3">The sequence shown here is derived from an EMBL/GenBank/DDBJ whole genome shotgun (WGS) entry which is preliminary data.</text>
</comment>
<accession>A0A087AKX0</accession>
<evidence type="ECO:0000313" key="3">
    <source>
        <dbReference type="EMBL" id="KFI59420.1"/>
    </source>
</evidence>
<feature type="compositionally biased region" description="Polar residues" evidence="1">
    <location>
        <begin position="83"/>
        <end position="95"/>
    </location>
</feature>
<feature type="region of interest" description="Disordered" evidence="1">
    <location>
        <begin position="212"/>
        <end position="244"/>
    </location>
</feature>
<dbReference type="Proteomes" id="UP000029074">
    <property type="component" value="Unassembled WGS sequence"/>
</dbReference>
<feature type="transmembrane region" description="Helical" evidence="2">
    <location>
        <begin position="302"/>
        <end position="328"/>
    </location>
</feature>
<keyword evidence="4" id="KW-1185">Reference proteome</keyword>
<feature type="compositionally biased region" description="Polar residues" evidence="1">
    <location>
        <begin position="833"/>
        <end position="843"/>
    </location>
</feature>
<evidence type="ECO:0000256" key="2">
    <source>
        <dbReference type="SAM" id="Phobius"/>
    </source>
</evidence>